<evidence type="ECO:0000313" key="2">
    <source>
        <dbReference type="EMBL" id="KAJ7704849.1"/>
    </source>
</evidence>
<dbReference type="SUPFAM" id="SSF81383">
    <property type="entry name" value="F-box domain"/>
    <property type="match status" value="1"/>
</dbReference>
<feature type="domain" description="F-box" evidence="1">
    <location>
        <begin position="71"/>
        <end position="125"/>
    </location>
</feature>
<accession>A0AAD7GTI1</accession>
<evidence type="ECO:0000259" key="1">
    <source>
        <dbReference type="Pfam" id="PF12937"/>
    </source>
</evidence>
<reference evidence="2" key="1">
    <citation type="submission" date="2023-03" db="EMBL/GenBank/DDBJ databases">
        <title>Massive genome expansion in bonnet fungi (Mycena s.s.) driven by repeated elements and novel gene families across ecological guilds.</title>
        <authorList>
            <consortium name="Lawrence Berkeley National Laboratory"/>
            <person name="Harder C.B."/>
            <person name="Miyauchi S."/>
            <person name="Viragh M."/>
            <person name="Kuo A."/>
            <person name="Thoen E."/>
            <person name="Andreopoulos B."/>
            <person name="Lu D."/>
            <person name="Skrede I."/>
            <person name="Drula E."/>
            <person name="Henrissat B."/>
            <person name="Morin E."/>
            <person name="Kohler A."/>
            <person name="Barry K."/>
            <person name="LaButti K."/>
            <person name="Morin E."/>
            <person name="Salamov A."/>
            <person name="Lipzen A."/>
            <person name="Mereny Z."/>
            <person name="Hegedus B."/>
            <person name="Baldrian P."/>
            <person name="Stursova M."/>
            <person name="Weitz H."/>
            <person name="Taylor A."/>
            <person name="Grigoriev I.V."/>
            <person name="Nagy L.G."/>
            <person name="Martin F."/>
            <person name="Kauserud H."/>
        </authorList>
    </citation>
    <scope>NUCLEOTIDE SEQUENCE</scope>
    <source>
        <strain evidence="2">CBHHK067</strain>
    </source>
</reference>
<dbReference type="Proteomes" id="UP001221757">
    <property type="component" value="Unassembled WGS sequence"/>
</dbReference>
<dbReference type="EMBL" id="JARKIE010000009">
    <property type="protein sequence ID" value="KAJ7704849.1"/>
    <property type="molecule type" value="Genomic_DNA"/>
</dbReference>
<dbReference type="InterPro" id="IPR001810">
    <property type="entry name" value="F-box_dom"/>
</dbReference>
<gene>
    <name evidence="2" type="ORF">B0H17DRAFT_1175417</name>
</gene>
<dbReference type="Gene3D" id="1.20.1280.50">
    <property type="match status" value="1"/>
</dbReference>
<proteinExistence type="predicted"/>
<evidence type="ECO:0000313" key="3">
    <source>
        <dbReference type="Proteomes" id="UP001221757"/>
    </source>
</evidence>
<comment type="caution">
    <text evidence="2">The sequence shown here is derived from an EMBL/GenBank/DDBJ whole genome shotgun (WGS) entry which is preliminary data.</text>
</comment>
<dbReference type="AlphaFoldDB" id="A0AAD7GTI1"/>
<name>A0AAD7GTI1_MYCRO</name>
<keyword evidence="3" id="KW-1185">Reference proteome</keyword>
<protein>
    <recommendedName>
        <fullName evidence="1">F-box domain-containing protein</fullName>
    </recommendedName>
</protein>
<dbReference type="Pfam" id="PF12937">
    <property type="entry name" value="F-box-like"/>
    <property type="match status" value="1"/>
</dbReference>
<sequence length="534" mass="57870">MSTPNIFRKSGTLTESELRTKLLEIEAALERLDLLFFDLPGLFPPEELVSQHEDLEKEIGSLRAALAPHKKLPVELLAEIFFCCSTPRVILPPQANEPLLTLTQVCRTWRELALEVPELWASISISLTEEGTDAERITGITEQWIARAGAYPLSITVQCASPYATAVCANSDLVSGFIPLVLSHAHHLQHLDLAFPSAKLMPILALPAGAFPRLETLALRPLLLLSDMTTLETGYAAWHWPSNAVAFDSSPLVREVTYSPIPMFKLAELEVMAGDVMERAMAAESDVGTHPFFAPAFPLPWSQLSTISFPFTALPAEAWCAVVTECPGLAYFEVAIKPEGSNQPGPTPDPPLVRLDSLHYLSISAFCGGGDALLDRLVAPQLTTFVLMGTLYTTASLLAFHARSNFALETFIPVMHIPAADVAALFQALHALQTLIILAVSSEHFPAAFWARVGRADLLPNLAALLIRPTDAQAPVLVDMIAARWEAAVAGLGPGVSVGFCDVRPAHLAAVNDELRRLEKYAEGGRAVDILNVC</sequence>
<organism evidence="2 3">
    <name type="scientific">Mycena rosella</name>
    <name type="common">Pink bonnet</name>
    <name type="synonym">Agaricus rosellus</name>
    <dbReference type="NCBI Taxonomy" id="1033263"/>
    <lineage>
        <taxon>Eukaryota</taxon>
        <taxon>Fungi</taxon>
        <taxon>Dikarya</taxon>
        <taxon>Basidiomycota</taxon>
        <taxon>Agaricomycotina</taxon>
        <taxon>Agaricomycetes</taxon>
        <taxon>Agaricomycetidae</taxon>
        <taxon>Agaricales</taxon>
        <taxon>Marasmiineae</taxon>
        <taxon>Mycenaceae</taxon>
        <taxon>Mycena</taxon>
    </lineage>
</organism>
<dbReference type="InterPro" id="IPR036047">
    <property type="entry name" value="F-box-like_dom_sf"/>
</dbReference>